<proteinExistence type="predicted"/>
<comment type="caution">
    <text evidence="7">The sequence shown here is derived from an EMBL/GenBank/DDBJ whole genome shotgun (WGS) entry which is preliminary data.</text>
</comment>
<evidence type="ECO:0000313" key="7">
    <source>
        <dbReference type="EMBL" id="PFX33010.1"/>
    </source>
</evidence>
<dbReference type="SUPFAM" id="SSF57716">
    <property type="entry name" value="Glucocorticoid receptor-like (DNA-binding domain)"/>
    <property type="match status" value="2"/>
</dbReference>
<dbReference type="PANTHER" id="PTHR45787">
    <property type="entry name" value="LD11652P"/>
    <property type="match status" value="1"/>
</dbReference>
<evidence type="ECO:0000259" key="6">
    <source>
        <dbReference type="PROSITE" id="PS50023"/>
    </source>
</evidence>
<dbReference type="EMBL" id="LSMT01000016">
    <property type="protein sequence ID" value="PFX33010.1"/>
    <property type="molecule type" value="Genomic_DNA"/>
</dbReference>
<dbReference type="SMART" id="SM00132">
    <property type="entry name" value="LIM"/>
    <property type="match status" value="2"/>
</dbReference>
<dbReference type="Pfam" id="PF00412">
    <property type="entry name" value="LIM"/>
    <property type="match status" value="2"/>
</dbReference>
<accession>A0A2B4SVV7</accession>
<feature type="domain" description="LIM zinc-binding" evidence="6">
    <location>
        <begin position="26"/>
        <end position="88"/>
    </location>
</feature>
<dbReference type="GO" id="GO:0045944">
    <property type="term" value="P:positive regulation of transcription by RNA polymerase II"/>
    <property type="evidence" value="ECO:0007669"/>
    <property type="project" value="TreeGrafter"/>
</dbReference>
<keyword evidence="3 5" id="KW-0862">Zinc</keyword>
<evidence type="ECO:0000256" key="4">
    <source>
        <dbReference type="ARBA" id="ARBA00023038"/>
    </source>
</evidence>
<dbReference type="GO" id="GO:0005634">
    <property type="term" value="C:nucleus"/>
    <property type="evidence" value="ECO:0007669"/>
    <property type="project" value="TreeGrafter"/>
</dbReference>
<name>A0A2B4SVV7_STYPI</name>
<dbReference type="Proteomes" id="UP000225706">
    <property type="component" value="Unassembled WGS sequence"/>
</dbReference>
<gene>
    <name evidence="7" type="primary">LMO1</name>
    <name evidence="7" type="ORF">AWC38_SpisGene2119</name>
</gene>
<protein>
    <submittedName>
        <fullName evidence="7">Rhombotin-1</fullName>
    </submittedName>
</protein>
<dbReference type="AlphaFoldDB" id="A0A2B4SVV7"/>
<dbReference type="InterPro" id="IPR001781">
    <property type="entry name" value="Znf_LIM"/>
</dbReference>
<dbReference type="GO" id="GO:0140297">
    <property type="term" value="F:DNA-binding transcription factor binding"/>
    <property type="evidence" value="ECO:0007669"/>
    <property type="project" value="TreeGrafter"/>
</dbReference>
<dbReference type="PROSITE" id="PS50023">
    <property type="entry name" value="LIM_DOMAIN_2"/>
    <property type="match status" value="2"/>
</dbReference>
<dbReference type="InterPro" id="IPR050945">
    <property type="entry name" value="LMO_RBTN_TF"/>
</dbReference>
<evidence type="ECO:0000256" key="5">
    <source>
        <dbReference type="PROSITE-ProRule" id="PRU00125"/>
    </source>
</evidence>
<keyword evidence="2" id="KW-0677">Repeat</keyword>
<evidence type="ECO:0000313" key="8">
    <source>
        <dbReference type="Proteomes" id="UP000225706"/>
    </source>
</evidence>
<dbReference type="PROSITE" id="PS00478">
    <property type="entry name" value="LIM_DOMAIN_1"/>
    <property type="match status" value="2"/>
</dbReference>
<evidence type="ECO:0000256" key="3">
    <source>
        <dbReference type="ARBA" id="ARBA00022833"/>
    </source>
</evidence>
<sequence length="160" mass="19183">MSGFSLAEDKENNGEKVDEEKPKELKICAQCNKKIEGKFLLRALDQFWHEECLKCSYCNTQLSDLSFKFYIKGDQILCKRDYIRLFGATGICSRCLKIIPPLEMVMRAREHVYHLDCFACHVCRYRFCVGDRFYLYYNTIRCQDHYYGDRGYFYQTPFFW</sequence>
<keyword evidence="4 5" id="KW-0440">LIM domain</keyword>
<evidence type="ECO:0000256" key="2">
    <source>
        <dbReference type="ARBA" id="ARBA00022737"/>
    </source>
</evidence>
<dbReference type="PANTHER" id="PTHR45787:SF1">
    <property type="entry name" value="LIM ZINC-BINDING DOMAIN-CONTAINING PROTEIN"/>
    <property type="match status" value="1"/>
</dbReference>
<dbReference type="Gene3D" id="2.10.110.10">
    <property type="entry name" value="Cysteine Rich Protein"/>
    <property type="match status" value="2"/>
</dbReference>
<evidence type="ECO:0000256" key="1">
    <source>
        <dbReference type="ARBA" id="ARBA00022723"/>
    </source>
</evidence>
<organism evidence="7 8">
    <name type="scientific">Stylophora pistillata</name>
    <name type="common">Smooth cauliflower coral</name>
    <dbReference type="NCBI Taxonomy" id="50429"/>
    <lineage>
        <taxon>Eukaryota</taxon>
        <taxon>Metazoa</taxon>
        <taxon>Cnidaria</taxon>
        <taxon>Anthozoa</taxon>
        <taxon>Hexacorallia</taxon>
        <taxon>Scleractinia</taxon>
        <taxon>Astrocoeniina</taxon>
        <taxon>Pocilloporidae</taxon>
        <taxon>Stylophora</taxon>
    </lineage>
</organism>
<feature type="domain" description="LIM zinc-binding" evidence="6">
    <location>
        <begin position="90"/>
        <end position="152"/>
    </location>
</feature>
<reference evidence="8" key="1">
    <citation type="journal article" date="2017" name="bioRxiv">
        <title>Comparative analysis of the genomes of Stylophora pistillata and Acropora digitifera provides evidence for extensive differences between species of corals.</title>
        <authorList>
            <person name="Voolstra C.R."/>
            <person name="Li Y."/>
            <person name="Liew Y.J."/>
            <person name="Baumgarten S."/>
            <person name="Zoccola D."/>
            <person name="Flot J.-F."/>
            <person name="Tambutte S."/>
            <person name="Allemand D."/>
            <person name="Aranda M."/>
        </authorList>
    </citation>
    <scope>NUCLEOTIDE SEQUENCE [LARGE SCALE GENOMIC DNA]</scope>
</reference>
<dbReference type="GO" id="GO:0046872">
    <property type="term" value="F:metal ion binding"/>
    <property type="evidence" value="ECO:0007669"/>
    <property type="project" value="UniProtKB-KW"/>
</dbReference>
<dbReference type="OrthoDB" id="6352355at2759"/>
<keyword evidence="1 5" id="KW-0479">Metal-binding</keyword>
<dbReference type="GO" id="GO:0003713">
    <property type="term" value="F:transcription coactivator activity"/>
    <property type="evidence" value="ECO:0007669"/>
    <property type="project" value="TreeGrafter"/>
</dbReference>
<keyword evidence="8" id="KW-1185">Reference proteome</keyword>